<comment type="caution">
    <text evidence="2">The sequence shown here is derived from an EMBL/GenBank/DDBJ whole genome shotgun (WGS) entry which is preliminary data.</text>
</comment>
<name>A0A0V1JQU6_TRIPS</name>
<protein>
    <submittedName>
        <fullName evidence="2">Uncharacterized protein</fullName>
    </submittedName>
</protein>
<feature type="transmembrane region" description="Helical" evidence="1">
    <location>
        <begin position="56"/>
        <end position="79"/>
    </location>
</feature>
<proteinExistence type="predicted"/>
<feature type="transmembrane region" description="Helical" evidence="1">
    <location>
        <begin position="116"/>
        <end position="137"/>
    </location>
</feature>
<keyword evidence="1" id="KW-1133">Transmembrane helix</keyword>
<evidence type="ECO:0000313" key="3">
    <source>
        <dbReference type="Proteomes" id="UP000054826"/>
    </source>
</evidence>
<keyword evidence="1" id="KW-0812">Transmembrane</keyword>
<accession>A0A0V1JQU6</accession>
<gene>
    <name evidence="2" type="ORF">T4C_10015</name>
</gene>
<dbReference type="EMBL" id="JYDV01000065">
    <property type="protein sequence ID" value="KRZ36933.1"/>
    <property type="molecule type" value="Genomic_DNA"/>
</dbReference>
<sequence>MDYTITQRRRDVSSCSVTIPPCPLVLCDRSRCSYRLSIVDSVPCLIRQSGWHPPPAFCFLGSICFTATKTWLLILANFIPTIATGMGLDQGADVGPYKIPAFDPYNRVLTLEPLNVWLITISMTQALVTVSSASLAASKRIAKSLIDQHPAFQSVNRTHYKWNTTVHFMCLGIWRVSGNPW</sequence>
<keyword evidence="1" id="KW-0472">Membrane</keyword>
<dbReference type="Proteomes" id="UP000054826">
    <property type="component" value="Unassembled WGS sequence"/>
</dbReference>
<evidence type="ECO:0000313" key="2">
    <source>
        <dbReference type="EMBL" id="KRZ36933.1"/>
    </source>
</evidence>
<organism evidence="2 3">
    <name type="scientific">Trichinella pseudospiralis</name>
    <name type="common">Parasitic roundworm</name>
    <dbReference type="NCBI Taxonomy" id="6337"/>
    <lineage>
        <taxon>Eukaryota</taxon>
        <taxon>Metazoa</taxon>
        <taxon>Ecdysozoa</taxon>
        <taxon>Nematoda</taxon>
        <taxon>Enoplea</taxon>
        <taxon>Dorylaimia</taxon>
        <taxon>Trichinellida</taxon>
        <taxon>Trichinellidae</taxon>
        <taxon>Trichinella</taxon>
    </lineage>
</organism>
<reference evidence="2 3" key="1">
    <citation type="submission" date="2015-01" db="EMBL/GenBank/DDBJ databases">
        <title>Evolution of Trichinella species and genotypes.</title>
        <authorList>
            <person name="Korhonen P.K."/>
            <person name="Edoardo P."/>
            <person name="Giuseppe L.R."/>
            <person name="Gasser R.B."/>
        </authorList>
    </citation>
    <scope>NUCLEOTIDE SEQUENCE [LARGE SCALE GENOMIC DNA]</scope>
    <source>
        <strain evidence="2">ISS176</strain>
    </source>
</reference>
<evidence type="ECO:0000256" key="1">
    <source>
        <dbReference type="SAM" id="Phobius"/>
    </source>
</evidence>
<dbReference type="AlphaFoldDB" id="A0A0V1JQU6"/>